<dbReference type="Pfam" id="PF13365">
    <property type="entry name" value="Trypsin_2"/>
    <property type="match status" value="1"/>
</dbReference>
<proteinExistence type="predicted"/>
<sequence>MKRMVLLICVLFACMMFSGLARAALTGKEAHEKYLYPVVRVSTEVGTGSGTIVYSGRSEKETYSTYVLTNHHVINDGIKIEEEWDSNLKKSVKTERRSIVYVEIFKYRNIATSVGTMKIEADIVAYTKSEDMALLKLRYDDPVQFVSKMGLGDYKTFDETVAVGCSLAFPPLPTIGEISRLGIQIDSLQYDMSSAQIIYGNSGGAMFLAATGELIGIPSMVAVAGWFTPIPHMGVFIPITRVKKWLESERYDFVFNPNKTEKECLKLREEEIASKQKNSDVK</sequence>
<accession>A0A6H2A2Y2</accession>
<gene>
    <name evidence="1" type="ORF">TM448A04398_0008</name>
</gene>
<dbReference type="GO" id="GO:0004252">
    <property type="term" value="F:serine-type endopeptidase activity"/>
    <property type="evidence" value="ECO:0007669"/>
    <property type="project" value="InterPro"/>
</dbReference>
<organism evidence="1">
    <name type="scientific">viral metagenome</name>
    <dbReference type="NCBI Taxonomy" id="1070528"/>
    <lineage>
        <taxon>unclassified sequences</taxon>
        <taxon>metagenomes</taxon>
        <taxon>organismal metagenomes</taxon>
    </lineage>
</organism>
<dbReference type="SUPFAM" id="SSF50494">
    <property type="entry name" value="Trypsin-like serine proteases"/>
    <property type="match status" value="1"/>
</dbReference>
<dbReference type="PRINTS" id="PR00834">
    <property type="entry name" value="PROTEASES2C"/>
</dbReference>
<dbReference type="GO" id="GO:0006508">
    <property type="term" value="P:proteolysis"/>
    <property type="evidence" value="ECO:0007669"/>
    <property type="project" value="InterPro"/>
</dbReference>
<name>A0A6H2A2Y2_9ZZZZ</name>
<dbReference type="EMBL" id="MT144479">
    <property type="protein sequence ID" value="QJA54128.1"/>
    <property type="molecule type" value="Genomic_DNA"/>
</dbReference>
<dbReference type="Gene3D" id="2.40.10.10">
    <property type="entry name" value="Trypsin-like serine proteases"/>
    <property type="match status" value="2"/>
</dbReference>
<dbReference type="InterPro" id="IPR001940">
    <property type="entry name" value="Peptidase_S1C"/>
</dbReference>
<reference evidence="1" key="1">
    <citation type="submission" date="2020-03" db="EMBL/GenBank/DDBJ databases">
        <title>The deep terrestrial virosphere.</title>
        <authorList>
            <person name="Holmfeldt K."/>
            <person name="Nilsson E."/>
            <person name="Simone D."/>
            <person name="Lopez-Fernandez M."/>
            <person name="Wu X."/>
            <person name="de Brujin I."/>
            <person name="Lundin D."/>
            <person name="Andersson A."/>
            <person name="Bertilsson S."/>
            <person name="Dopson M."/>
        </authorList>
    </citation>
    <scope>NUCLEOTIDE SEQUENCE</scope>
    <source>
        <strain evidence="1">TM448A04398</strain>
    </source>
</reference>
<dbReference type="InterPro" id="IPR043504">
    <property type="entry name" value="Peptidase_S1_PA_chymotrypsin"/>
</dbReference>
<dbReference type="AlphaFoldDB" id="A0A6H2A2Y2"/>
<evidence type="ECO:0000313" key="1">
    <source>
        <dbReference type="EMBL" id="QJA54128.1"/>
    </source>
</evidence>
<dbReference type="InterPro" id="IPR009003">
    <property type="entry name" value="Peptidase_S1_PA"/>
</dbReference>
<protein>
    <submittedName>
        <fullName evidence="1">Putative trypsin-like peptidase domain containing protein</fullName>
    </submittedName>
</protein>